<sequence length="94" mass="10396">MTRCLTPLSGVKSSKSGSLGIRCRTVALTGYGLKVNTSLAGTEPTERKKDALFNIFFVFSSLPHKLQSHWLFMSFGSSCDDRFKQIQCTPDYPG</sequence>
<comment type="caution">
    <text evidence="1">The sequence shown here is derived from an EMBL/GenBank/DDBJ whole genome shotgun (WGS) entry which is preliminary data.</text>
</comment>
<dbReference type="Proteomes" id="UP000499080">
    <property type="component" value="Unassembled WGS sequence"/>
</dbReference>
<organism evidence="1 2">
    <name type="scientific">Araneus ventricosus</name>
    <name type="common">Orbweaver spider</name>
    <name type="synonym">Epeira ventricosa</name>
    <dbReference type="NCBI Taxonomy" id="182803"/>
    <lineage>
        <taxon>Eukaryota</taxon>
        <taxon>Metazoa</taxon>
        <taxon>Ecdysozoa</taxon>
        <taxon>Arthropoda</taxon>
        <taxon>Chelicerata</taxon>
        <taxon>Arachnida</taxon>
        <taxon>Araneae</taxon>
        <taxon>Araneomorphae</taxon>
        <taxon>Entelegynae</taxon>
        <taxon>Araneoidea</taxon>
        <taxon>Araneidae</taxon>
        <taxon>Araneus</taxon>
    </lineage>
</organism>
<dbReference type="EMBL" id="BGPR01187817">
    <property type="protein sequence ID" value="GBM82482.1"/>
    <property type="molecule type" value="Genomic_DNA"/>
</dbReference>
<name>A0A4Y2J019_ARAVE</name>
<proteinExistence type="predicted"/>
<gene>
    <name evidence="1" type="ORF">AVEN_128321_1</name>
</gene>
<keyword evidence="2" id="KW-1185">Reference proteome</keyword>
<evidence type="ECO:0000313" key="1">
    <source>
        <dbReference type="EMBL" id="GBM82482.1"/>
    </source>
</evidence>
<accession>A0A4Y2J019</accession>
<evidence type="ECO:0000313" key="2">
    <source>
        <dbReference type="Proteomes" id="UP000499080"/>
    </source>
</evidence>
<dbReference type="AlphaFoldDB" id="A0A4Y2J019"/>
<reference evidence="1 2" key="1">
    <citation type="journal article" date="2019" name="Sci. Rep.">
        <title>Orb-weaving spider Araneus ventricosus genome elucidates the spidroin gene catalogue.</title>
        <authorList>
            <person name="Kono N."/>
            <person name="Nakamura H."/>
            <person name="Ohtoshi R."/>
            <person name="Moran D.A.P."/>
            <person name="Shinohara A."/>
            <person name="Yoshida Y."/>
            <person name="Fujiwara M."/>
            <person name="Mori M."/>
            <person name="Tomita M."/>
            <person name="Arakawa K."/>
        </authorList>
    </citation>
    <scope>NUCLEOTIDE SEQUENCE [LARGE SCALE GENOMIC DNA]</scope>
</reference>
<protein>
    <submittedName>
        <fullName evidence="1">Uncharacterized protein</fullName>
    </submittedName>
</protein>